<comment type="caution">
    <text evidence="4">The sequence shown here is derived from an EMBL/GenBank/DDBJ whole genome shotgun (WGS) entry which is preliminary data.</text>
</comment>
<sequence length="301" mass="32343">MATILIGGGTGFIGMHLSRRLRSLGHQVRHLSRTADRSADFPAYHWDVAAGKIDDAAFDGVEYVINLAGAGIADAHWTARRKQLIIDSRTQSTALLASTLGRLQLRPRLYLSASAIGFYGDRGNDLMRESDSPGTGFLSKSCVLWEESTEAIRGLGIPLFINRTGIVLHPEGGALQKMLLPLHARVSTYFGDGAQYYSWIHLDDIVNIYAYAIEHGLTGVYNGTAPEPVTNKVLAAALGPAAGKSALLLPAPSFALKLAMGEMSHTVLDSCRCSAAKVQAAGFEFAHPELEGALRDLLADR</sequence>
<dbReference type="Pfam" id="PF01370">
    <property type="entry name" value="Epimerase"/>
    <property type="match status" value="1"/>
</dbReference>
<evidence type="ECO:0000256" key="1">
    <source>
        <dbReference type="ARBA" id="ARBA00009353"/>
    </source>
</evidence>
<comment type="similarity">
    <text evidence="1">Belongs to the NAD(P)-dependent epimerase/dehydratase family. SDR39U1 subfamily.</text>
</comment>
<dbReference type="InterPro" id="IPR036291">
    <property type="entry name" value="NAD(P)-bd_dom_sf"/>
</dbReference>
<dbReference type="Proteomes" id="UP000650081">
    <property type="component" value="Unassembled WGS sequence"/>
</dbReference>
<dbReference type="InterPro" id="IPR013549">
    <property type="entry name" value="DUF1731"/>
</dbReference>
<organism evidence="4 5">
    <name type="scientific">Neolewinella lacunae</name>
    <dbReference type="NCBI Taxonomy" id="1517758"/>
    <lineage>
        <taxon>Bacteria</taxon>
        <taxon>Pseudomonadati</taxon>
        <taxon>Bacteroidota</taxon>
        <taxon>Saprospiria</taxon>
        <taxon>Saprospirales</taxon>
        <taxon>Lewinellaceae</taxon>
        <taxon>Neolewinella</taxon>
    </lineage>
</organism>
<dbReference type="NCBIfam" id="TIGR01777">
    <property type="entry name" value="yfcH"/>
    <property type="match status" value="1"/>
</dbReference>
<accession>A0A923PK69</accession>
<proteinExistence type="inferred from homology"/>
<dbReference type="PANTHER" id="PTHR11092:SF0">
    <property type="entry name" value="EPIMERASE FAMILY PROTEIN SDR39U1"/>
    <property type="match status" value="1"/>
</dbReference>
<gene>
    <name evidence="4" type="ORF">H9S92_11840</name>
</gene>
<dbReference type="InterPro" id="IPR001509">
    <property type="entry name" value="Epimerase_deHydtase"/>
</dbReference>
<dbReference type="Gene3D" id="3.40.50.720">
    <property type="entry name" value="NAD(P)-binding Rossmann-like Domain"/>
    <property type="match status" value="1"/>
</dbReference>
<dbReference type="EMBL" id="JACSIT010000106">
    <property type="protein sequence ID" value="MBC6994859.1"/>
    <property type="molecule type" value="Genomic_DNA"/>
</dbReference>
<protein>
    <submittedName>
        <fullName evidence="4">TIGR01777 family protein</fullName>
    </submittedName>
</protein>
<evidence type="ECO:0000259" key="3">
    <source>
        <dbReference type="Pfam" id="PF08338"/>
    </source>
</evidence>
<name>A0A923PK69_9BACT</name>
<evidence type="ECO:0000313" key="4">
    <source>
        <dbReference type="EMBL" id="MBC6994859.1"/>
    </source>
</evidence>
<reference evidence="4" key="1">
    <citation type="submission" date="2020-08" db="EMBL/GenBank/DDBJ databases">
        <title>Lewinella bacteria from marine environments.</title>
        <authorList>
            <person name="Zhong Y."/>
        </authorList>
    </citation>
    <scope>NUCLEOTIDE SEQUENCE</scope>
    <source>
        <strain evidence="4">KCTC 42187</strain>
    </source>
</reference>
<evidence type="ECO:0000259" key="2">
    <source>
        <dbReference type="Pfam" id="PF01370"/>
    </source>
</evidence>
<dbReference type="SUPFAM" id="SSF51735">
    <property type="entry name" value="NAD(P)-binding Rossmann-fold domains"/>
    <property type="match status" value="1"/>
</dbReference>
<dbReference type="RefSeq" id="WP_187466930.1">
    <property type="nucleotide sequence ID" value="NZ_JACSIT010000106.1"/>
</dbReference>
<feature type="domain" description="DUF1731" evidence="3">
    <location>
        <begin position="251"/>
        <end position="297"/>
    </location>
</feature>
<dbReference type="InterPro" id="IPR010099">
    <property type="entry name" value="SDR39U1"/>
</dbReference>
<keyword evidence="5" id="KW-1185">Reference proteome</keyword>
<feature type="domain" description="NAD-dependent epimerase/dehydratase" evidence="2">
    <location>
        <begin position="4"/>
        <end position="221"/>
    </location>
</feature>
<dbReference type="PANTHER" id="PTHR11092">
    <property type="entry name" value="SUGAR NUCLEOTIDE EPIMERASE RELATED"/>
    <property type="match status" value="1"/>
</dbReference>
<dbReference type="AlphaFoldDB" id="A0A923PK69"/>
<dbReference type="Pfam" id="PF08338">
    <property type="entry name" value="DUF1731"/>
    <property type="match status" value="1"/>
</dbReference>
<evidence type="ECO:0000313" key="5">
    <source>
        <dbReference type="Proteomes" id="UP000650081"/>
    </source>
</evidence>